<evidence type="ECO:0000313" key="2">
    <source>
        <dbReference type="EMBL" id="MDO0822314.1"/>
    </source>
</evidence>
<evidence type="ECO:0000313" key="3">
    <source>
        <dbReference type="Proteomes" id="UP001176021"/>
    </source>
</evidence>
<gene>
    <name evidence="2" type="ORF">M8H41_05530</name>
</gene>
<evidence type="ECO:0008006" key="4">
    <source>
        <dbReference type="Google" id="ProtNLM"/>
    </source>
</evidence>
<evidence type="ECO:0000256" key="1">
    <source>
        <dbReference type="SAM" id="Phobius"/>
    </source>
</evidence>
<keyword evidence="1" id="KW-0812">Transmembrane</keyword>
<dbReference type="Proteomes" id="UP001176021">
    <property type="component" value="Unassembled WGS sequence"/>
</dbReference>
<reference evidence="2" key="1">
    <citation type="submission" date="2022-05" db="EMBL/GenBank/DDBJ databases">
        <title>Expanded diversity of anoxic marine methylotrophy in a Black Sea sulfate reducing microorganism.</title>
        <authorList>
            <person name="Fischer P.Q."/>
            <person name="Stams A.J.M."/>
            <person name="Villanueva L."/>
            <person name="Sousa D.Z."/>
        </authorList>
    </citation>
    <scope>NUCLEOTIDE SEQUENCE</scope>
    <source>
        <strain evidence="2">P130</strain>
    </source>
</reference>
<name>A0ABT8QNZ1_9FIRM</name>
<protein>
    <recommendedName>
        <fullName evidence="4">ABC transmembrane type-1 domain-containing protein</fullName>
    </recommendedName>
</protein>
<dbReference type="RefSeq" id="WP_301998704.1">
    <property type="nucleotide sequence ID" value="NZ_JAMJEV010000004.1"/>
</dbReference>
<accession>A0ABT8QNZ1</accession>
<keyword evidence="3" id="KW-1185">Reference proteome</keyword>
<feature type="transmembrane region" description="Helical" evidence="1">
    <location>
        <begin position="50"/>
        <end position="73"/>
    </location>
</feature>
<proteinExistence type="predicted"/>
<dbReference type="EMBL" id="JAMJEV010000004">
    <property type="protein sequence ID" value="MDO0822314.1"/>
    <property type="molecule type" value="Genomic_DNA"/>
</dbReference>
<keyword evidence="1" id="KW-0472">Membrane</keyword>
<sequence length="129" mass="14478">MLYNKRYLGTSLATQMILIPFLLTIGLLMVSSITDGLRLYELGRDARKLILLLIALTGSVMVGIFVGYFFARLSKYKLDSAKERYFPALVPIIYALVFAIVALTFSKGNFNSGWWGVYALKNPMLLIAK</sequence>
<keyword evidence="1" id="KW-1133">Transmembrane helix</keyword>
<comment type="caution">
    <text evidence="2">The sequence shown here is derived from an EMBL/GenBank/DDBJ whole genome shotgun (WGS) entry which is preliminary data.</text>
</comment>
<organism evidence="2 3">
    <name type="scientific">Desulfosporosinus nitroreducens</name>
    <dbReference type="NCBI Taxonomy" id="2018668"/>
    <lineage>
        <taxon>Bacteria</taxon>
        <taxon>Bacillati</taxon>
        <taxon>Bacillota</taxon>
        <taxon>Clostridia</taxon>
        <taxon>Eubacteriales</taxon>
        <taxon>Desulfitobacteriaceae</taxon>
        <taxon>Desulfosporosinus</taxon>
    </lineage>
</organism>
<feature type="transmembrane region" description="Helical" evidence="1">
    <location>
        <begin position="12"/>
        <end position="30"/>
    </location>
</feature>
<feature type="transmembrane region" description="Helical" evidence="1">
    <location>
        <begin position="85"/>
        <end position="105"/>
    </location>
</feature>